<gene>
    <name evidence="6" type="primary">rbgA</name>
    <name evidence="6" type="ORF">NCTC10186_00012</name>
</gene>
<feature type="binding site" evidence="4">
    <location>
        <position position="184"/>
    </location>
    <ligand>
        <name>GTP</name>
        <dbReference type="ChEBI" id="CHEBI:37565"/>
    </ligand>
</feature>
<dbReference type="InterPro" id="IPR006073">
    <property type="entry name" value="GTP-bd"/>
</dbReference>
<keyword evidence="1 3" id="KW-0547">Nucleotide-binding</keyword>
<evidence type="ECO:0000256" key="4">
    <source>
        <dbReference type="PIRSR" id="PIRSR006230-1"/>
    </source>
</evidence>
<keyword evidence="3" id="KW-0963">Cytoplasm</keyword>
<organism evidence="6 7">
    <name type="scientific">Mycoplasmopsis gallopavonis</name>
    <dbReference type="NCBI Taxonomy" id="76629"/>
    <lineage>
        <taxon>Bacteria</taxon>
        <taxon>Bacillati</taxon>
        <taxon>Mycoplasmatota</taxon>
        <taxon>Mycoplasmoidales</taxon>
        <taxon>Metamycoplasmataceae</taxon>
        <taxon>Mycoplasmopsis</taxon>
    </lineage>
</organism>
<sequence>MSNNDIKLDENYQNLIQWFPGHMAKAMRDIKENANLCDVFIVVLDARCPISSYNEDFDAISPQKPRLFIVTKSDLMDKSKKDQINQRFQGENILWLDLRKASSKKIILNKLKQIMQAKINRDKAKGLLISRIKSFVVGVPNCGKSTLINLVSEKAKLKVANYPGVTREKKWVVNGEFLFMDTPGILLPKFDDQEIAVKLLTIGSIKLENFPTEFSAIAMWKLLSKYYPEKLTKLGFEPSFSDQEIYGFFHDYAEHFKFFKEKGKVDLDKAQKHFINYCRNLNDVTYD</sequence>
<dbReference type="KEGG" id="mgal:NCTC10186_00012"/>
<dbReference type="Gene3D" id="1.10.1580.10">
    <property type="match status" value="1"/>
</dbReference>
<evidence type="ECO:0000313" key="6">
    <source>
        <dbReference type="EMBL" id="VEU72548.1"/>
    </source>
</evidence>
<evidence type="ECO:0000259" key="5">
    <source>
        <dbReference type="Pfam" id="PF01926"/>
    </source>
</evidence>
<evidence type="ECO:0000256" key="1">
    <source>
        <dbReference type="ARBA" id="ARBA00022741"/>
    </source>
</evidence>
<feature type="binding site" evidence="4">
    <location>
        <begin position="141"/>
        <end position="146"/>
    </location>
    <ligand>
        <name>GTP</name>
        <dbReference type="ChEBI" id="CHEBI:37565"/>
    </ligand>
</feature>
<dbReference type="Pfam" id="PF01926">
    <property type="entry name" value="MMR_HSR1"/>
    <property type="match status" value="1"/>
</dbReference>
<dbReference type="Proteomes" id="UP000289862">
    <property type="component" value="Chromosome"/>
</dbReference>
<name>A0A449AYE2_9BACT</name>
<evidence type="ECO:0000256" key="3">
    <source>
        <dbReference type="PIRNR" id="PIRNR006230"/>
    </source>
</evidence>
<proteinExistence type="inferred from homology"/>
<dbReference type="GO" id="GO:0005737">
    <property type="term" value="C:cytoplasm"/>
    <property type="evidence" value="ECO:0007669"/>
    <property type="project" value="UniProtKB-SubCell"/>
</dbReference>
<dbReference type="SUPFAM" id="SSF52540">
    <property type="entry name" value="P-loop containing nucleoside triphosphate hydrolases"/>
    <property type="match status" value="1"/>
</dbReference>
<dbReference type="GO" id="GO:0003924">
    <property type="term" value="F:GTPase activity"/>
    <property type="evidence" value="ECO:0007669"/>
    <property type="project" value="TreeGrafter"/>
</dbReference>
<comment type="function">
    <text evidence="3">Required for a late step of 50S ribosomal subunit assembly. Has GTPase activity.</text>
</comment>
<protein>
    <recommendedName>
        <fullName evidence="3">Ribosome biogenesis GTPase A</fullName>
    </recommendedName>
</protein>
<dbReference type="InterPro" id="IPR016478">
    <property type="entry name" value="GTPase_MTG1"/>
</dbReference>
<keyword evidence="7" id="KW-1185">Reference proteome</keyword>
<dbReference type="CDD" id="cd01856">
    <property type="entry name" value="YlqF"/>
    <property type="match status" value="1"/>
</dbReference>
<dbReference type="Gene3D" id="3.40.50.300">
    <property type="entry name" value="P-loop containing nucleotide triphosphate hydrolases"/>
    <property type="match status" value="1"/>
</dbReference>
<dbReference type="PANTHER" id="PTHR45782:SF4">
    <property type="entry name" value="MITOCHONDRIAL RIBOSOME-ASSOCIATED GTPASE 1"/>
    <property type="match status" value="1"/>
</dbReference>
<dbReference type="GO" id="GO:0005525">
    <property type="term" value="F:GTP binding"/>
    <property type="evidence" value="ECO:0007669"/>
    <property type="project" value="UniProtKB-KW"/>
</dbReference>
<dbReference type="PIRSF" id="PIRSF006230">
    <property type="entry name" value="MG442"/>
    <property type="match status" value="1"/>
</dbReference>
<evidence type="ECO:0000256" key="2">
    <source>
        <dbReference type="ARBA" id="ARBA00023134"/>
    </source>
</evidence>
<evidence type="ECO:0000313" key="7">
    <source>
        <dbReference type="Proteomes" id="UP000289862"/>
    </source>
</evidence>
<dbReference type="OrthoDB" id="9779790at2"/>
<dbReference type="AlphaFoldDB" id="A0A449AYE2"/>
<comment type="similarity">
    <text evidence="3">Belongs to the TRAFAC class YlqF/YawG GTPase family. MTG1 subfamily.</text>
</comment>
<comment type="subcellular location">
    <subcellularLocation>
        <location evidence="3">Cytoplasm</location>
    </subcellularLocation>
</comment>
<keyword evidence="2 3" id="KW-0342">GTP-binding</keyword>
<dbReference type="PANTHER" id="PTHR45782">
    <property type="entry name" value="MITOCHONDRIAL RIBOSOME-ASSOCIATED GTPASE 1"/>
    <property type="match status" value="1"/>
</dbReference>
<dbReference type="InterPro" id="IPR023179">
    <property type="entry name" value="GTP-bd_ortho_bundle_sf"/>
</dbReference>
<dbReference type="GO" id="GO:0006412">
    <property type="term" value="P:translation"/>
    <property type="evidence" value="ECO:0007669"/>
    <property type="project" value="TreeGrafter"/>
</dbReference>
<dbReference type="InterPro" id="IPR019991">
    <property type="entry name" value="GTP-bd_ribosome_bgen"/>
</dbReference>
<dbReference type="EMBL" id="LR215031">
    <property type="protein sequence ID" value="VEU72548.1"/>
    <property type="molecule type" value="Genomic_DNA"/>
</dbReference>
<dbReference type="NCBIfam" id="TIGR03596">
    <property type="entry name" value="GTPase_YlqF"/>
    <property type="match status" value="1"/>
</dbReference>
<reference evidence="6 7" key="1">
    <citation type="submission" date="2019-01" db="EMBL/GenBank/DDBJ databases">
        <authorList>
            <consortium name="Pathogen Informatics"/>
        </authorList>
    </citation>
    <scope>NUCLEOTIDE SEQUENCE [LARGE SCALE GENOMIC DNA]</scope>
    <source>
        <strain evidence="6 7">NCTC10186</strain>
    </source>
</reference>
<feature type="domain" description="G" evidence="5">
    <location>
        <begin position="135"/>
        <end position="189"/>
    </location>
</feature>
<dbReference type="RefSeq" id="WP_119572325.1">
    <property type="nucleotide sequence ID" value="NZ_LR215031.1"/>
</dbReference>
<accession>A0A449AYE2</accession>
<dbReference type="InterPro" id="IPR027417">
    <property type="entry name" value="P-loop_NTPase"/>
</dbReference>